<sequence length="81" mass="9044">MSKLMIGSTFIIVGVLIYLGIFLVTATILANLVNALGPEAVLRETWLYYPNHYIAAVAFVIIGILLWVWHIVENIISSKNK</sequence>
<feature type="transmembrane region" description="Helical" evidence="1">
    <location>
        <begin position="12"/>
        <end position="33"/>
    </location>
</feature>
<keyword evidence="1" id="KW-1133">Transmembrane helix</keyword>
<organism evidence="2 3">
    <name type="scientific">Alkalihalobacillus trypoxylicola</name>
    <dbReference type="NCBI Taxonomy" id="519424"/>
    <lineage>
        <taxon>Bacteria</taxon>
        <taxon>Bacillati</taxon>
        <taxon>Bacillota</taxon>
        <taxon>Bacilli</taxon>
        <taxon>Bacillales</taxon>
        <taxon>Bacillaceae</taxon>
        <taxon>Alkalihalobacillus</taxon>
    </lineage>
</organism>
<evidence type="ECO:0000313" key="2">
    <source>
        <dbReference type="EMBL" id="KYG32168.1"/>
    </source>
</evidence>
<dbReference type="Proteomes" id="UP000075806">
    <property type="component" value="Unassembled WGS sequence"/>
</dbReference>
<reference evidence="2" key="1">
    <citation type="submission" date="2016-02" db="EMBL/GenBank/DDBJ databases">
        <title>Genome sequence of Bacillus trypoxylicola KCTC 13244(T).</title>
        <authorList>
            <person name="Jeong H."/>
            <person name="Park S.-H."/>
            <person name="Choi S.-K."/>
        </authorList>
    </citation>
    <scope>NUCLEOTIDE SEQUENCE [LARGE SCALE GENOMIC DNA]</scope>
    <source>
        <strain evidence="2">KCTC 13244</strain>
    </source>
</reference>
<accession>A0A161Q6Y8</accession>
<proteinExistence type="predicted"/>
<evidence type="ECO:0000313" key="3">
    <source>
        <dbReference type="Proteomes" id="UP000075806"/>
    </source>
</evidence>
<evidence type="ECO:0000256" key="1">
    <source>
        <dbReference type="SAM" id="Phobius"/>
    </source>
</evidence>
<protein>
    <submittedName>
        <fullName evidence="2">Uncharacterized protein</fullName>
    </submittedName>
</protein>
<dbReference type="OrthoDB" id="9978990at2"/>
<keyword evidence="3" id="KW-1185">Reference proteome</keyword>
<dbReference type="EMBL" id="LTAO01000012">
    <property type="protein sequence ID" value="KYG32168.1"/>
    <property type="molecule type" value="Genomic_DNA"/>
</dbReference>
<keyword evidence="1" id="KW-0472">Membrane</keyword>
<keyword evidence="1" id="KW-0812">Transmembrane</keyword>
<gene>
    <name evidence="2" type="ORF">AZF04_05220</name>
</gene>
<feature type="transmembrane region" description="Helical" evidence="1">
    <location>
        <begin position="53"/>
        <end position="72"/>
    </location>
</feature>
<name>A0A161Q6Y8_9BACI</name>
<comment type="caution">
    <text evidence="2">The sequence shown here is derived from an EMBL/GenBank/DDBJ whole genome shotgun (WGS) entry which is preliminary data.</text>
</comment>
<dbReference type="RefSeq" id="WP_061948481.1">
    <property type="nucleotide sequence ID" value="NZ_LTAO01000012.1"/>
</dbReference>
<dbReference type="AlphaFoldDB" id="A0A161Q6Y8"/>